<dbReference type="Pfam" id="PF07081">
    <property type="entry name" value="DUF1349"/>
    <property type="match status" value="1"/>
</dbReference>
<dbReference type="SUPFAM" id="SSF49899">
    <property type="entry name" value="Concanavalin A-like lectins/glucanases"/>
    <property type="match status" value="1"/>
</dbReference>
<dbReference type="PANTHER" id="PTHR35332">
    <property type="entry name" value="REGULATION OF ENOLASE PROTEIN 1"/>
    <property type="match status" value="1"/>
</dbReference>
<comment type="caution">
    <text evidence="1">The sequence shown here is derived from an EMBL/GenBank/DDBJ whole genome shotgun (WGS) entry which is preliminary data.</text>
</comment>
<sequence length="200" mass="21305">MDPKLGGLTLRWQPEPASWHLAGGVLSVAAGPQTDMFVDPGDPAAAPVLNAPRALAPVPEGDFQFALRARVDFGEKYDAGVILVWAGERHWAKLCFERSPAGENTIVTVITRGDSDDANAWPVAGDTVWLRASRLGPAWAFHSSPDGQAWQLVRYFSLGPDAGPPLIGVEAQSPVGAGCTVVFDHARLTPTRLSDLRDGS</sequence>
<evidence type="ECO:0008006" key="3">
    <source>
        <dbReference type="Google" id="ProtNLM"/>
    </source>
</evidence>
<protein>
    <recommendedName>
        <fullName evidence="3">DUF1349 domain-containing protein</fullName>
    </recommendedName>
</protein>
<dbReference type="EMBL" id="BONG01000001">
    <property type="protein sequence ID" value="GIF86836.1"/>
    <property type="molecule type" value="Genomic_DNA"/>
</dbReference>
<dbReference type="InterPro" id="IPR009784">
    <property type="entry name" value="DUF1349"/>
</dbReference>
<dbReference type="InterPro" id="IPR013320">
    <property type="entry name" value="ConA-like_dom_sf"/>
</dbReference>
<dbReference type="RefSeq" id="WP_191842204.1">
    <property type="nucleotide sequence ID" value="NZ_BAAALB010000004.1"/>
</dbReference>
<evidence type="ECO:0000313" key="2">
    <source>
        <dbReference type="Proteomes" id="UP000619293"/>
    </source>
</evidence>
<reference evidence="1 2" key="1">
    <citation type="submission" date="2021-01" db="EMBL/GenBank/DDBJ databases">
        <title>Whole genome shotgun sequence of Catellatospora chokoriensis NBRC 107358.</title>
        <authorList>
            <person name="Komaki H."/>
            <person name="Tamura T."/>
        </authorList>
    </citation>
    <scope>NUCLEOTIDE SEQUENCE [LARGE SCALE GENOMIC DNA]</scope>
    <source>
        <strain evidence="1 2">NBRC 107358</strain>
    </source>
</reference>
<organism evidence="1 2">
    <name type="scientific">Catellatospora chokoriensis</name>
    <dbReference type="NCBI Taxonomy" id="310353"/>
    <lineage>
        <taxon>Bacteria</taxon>
        <taxon>Bacillati</taxon>
        <taxon>Actinomycetota</taxon>
        <taxon>Actinomycetes</taxon>
        <taxon>Micromonosporales</taxon>
        <taxon>Micromonosporaceae</taxon>
        <taxon>Catellatospora</taxon>
    </lineage>
</organism>
<accession>A0A8J3JTQ6</accession>
<dbReference type="Proteomes" id="UP000619293">
    <property type="component" value="Unassembled WGS sequence"/>
</dbReference>
<dbReference type="Gene3D" id="2.60.120.200">
    <property type="match status" value="1"/>
</dbReference>
<proteinExistence type="predicted"/>
<dbReference type="PANTHER" id="PTHR35332:SF2">
    <property type="entry name" value="REGULATION OF ENOLASE PROTEIN 1"/>
    <property type="match status" value="1"/>
</dbReference>
<name>A0A8J3JTQ6_9ACTN</name>
<gene>
    <name evidence="1" type="ORF">Cch02nite_02800</name>
</gene>
<dbReference type="AlphaFoldDB" id="A0A8J3JTQ6"/>
<keyword evidence="2" id="KW-1185">Reference proteome</keyword>
<evidence type="ECO:0000313" key="1">
    <source>
        <dbReference type="EMBL" id="GIF86836.1"/>
    </source>
</evidence>